<accession>A0ACD3SSB2</accession>
<gene>
    <name evidence="1" type="ORF">MW7_004745</name>
</gene>
<reference evidence="1" key="1">
    <citation type="submission" date="2019-05" db="EMBL/GenBank/DDBJ databases">
        <title>Revised genome assembly of Burkholderiaceae (previously Ralstonia) sp. PBA.</title>
        <authorList>
            <person name="Gan H.M."/>
        </authorList>
    </citation>
    <scope>NUCLEOTIDE SEQUENCE</scope>
    <source>
        <strain evidence="1">PBA</strain>
    </source>
</reference>
<sequence length="396" mass="42686">MSARPVVCFLTGTLDALAGAERVTAVVASALAARGYTVHVLALWGERSCFPLHPAVHLHALHALRPSFKRRYVATVRGIRAYLKQHGIEVLVGVDTMLAWFTAPAALGLPVRQIAWEHCNFDEDLGRRSRRVARRLAASRFDAVVVLTERDRKRWQQALRPRAPIVAIANPLPFEMGTEIDADIATEMTTGGATRMTPDAPAPGTAASSPVSLTVHDAPLLLAVGRLIPAKGFDLLLRAWQQVVARYPEWRLRIVGEGESRAALEALRDTLGIGHRVDLPGTTPDILPYYRTASAFCLSSRYEGFGMVLIEAMACGLPIVSTDCPTGPRAILEGTGAGLLVPPDNVDALAAALIRVLGDAALRTQLGRAGRQAAQRYHATTIAAAWDTLLCMHCPG</sequence>
<dbReference type="Proteomes" id="UP000004277">
    <property type="component" value="Unassembled WGS sequence"/>
</dbReference>
<evidence type="ECO:0000313" key="2">
    <source>
        <dbReference type="Proteomes" id="UP000004277"/>
    </source>
</evidence>
<proteinExistence type="predicted"/>
<name>A0ACD3SSB2_9BURK</name>
<organism evidence="1 2">
    <name type="scientific">Imbroritus primus</name>
    <dbReference type="NCBI Taxonomy" id="3058603"/>
    <lineage>
        <taxon>Bacteria</taxon>
        <taxon>Pseudomonadati</taxon>
        <taxon>Pseudomonadota</taxon>
        <taxon>Betaproteobacteria</taxon>
        <taxon>Burkholderiales</taxon>
        <taxon>Burkholderiaceae</taxon>
        <taxon>Imbroritus</taxon>
    </lineage>
</organism>
<dbReference type="EMBL" id="AKCV02000014">
    <property type="protein sequence ID" value="TMS59042.1"/>
    <property type="molecule type" value="Genomic_DNA"/>
</dbReference>
<comment type="caution">
    <text evidence="1">The sequence shown here is derived from an EMBL/GenBank/DDBJ whole genome shotgun (WGS) entry which is preliminary data.</text>
</comment>
<evidence type="ECO:0000313" key="1">
    <source>
        <dbReference type="EMBL" id="TMS59042.1"/>
    </source>
</evidence>
<protein>
    <submittedName>
        <fullName evidence="1">Glycosyltransferase family 4 protein</fullName>
    </submittedName>
</protein>
<keyword evidence="2" id="KW-1185">Reference proteome</keyword>